<keyword evidence="1" id="KW-0472">Membrane</keyword>
<keyword evidence="3" id="KW-1185">Reference proteome</keyword>
<accession>A0A1X6X4Q3</accession>
<evidence type="ECO:0000313" key="3">
    <source>
        <dbReference type="Proteomes" id="UP000195981"/>
    </source>
</evidence>
<dbReference type="OrthoDB" id="4793360at2"/>
<keyword evidence="1" id="KW-1133">Transmembrane helix</keyword>
<protein>
    <submittedName>
        <fullName evidence="2">Uncharacterized protein</fullName>
    </submittedName>
</protein>
<keyword evidence="1" id="KW-0812">Transmembrane</keyword>
<proteinExistence type="predicted"/>
<dbReference type="RefSeq" id="WP_087104746.1">
    <property type="nucleotide sequence ID" value="NZ_FWFG01000093.1"/>
</dbReference>
<dbReference type="Proteomes" id="UP000195981">
    <property type="component" value="Unassembled WGS sequence"/>
</dbReference>
<gene>
    <name evidence="2" type="ORF">FM110_10680</name>
</gene>
<dbReference type="AlphaFoldDB" id="A0A1X6X4Q3"/>
<evidence type="ECO:0000256" key="1">
    <source>
        <dbReference type="SAM" id="Phobius"/>
    </source>
</evidence>
<feature type="transmembrane region" description="Helical" evidence="1">
    <location>
        <begin position="17"/>
        <end position="38"/>
    </location>
</feature>
<organism evidence="2 3">
    <name type="scientific">Brachybacterium nesterenkovii</name>
    <dbReference type="NCBI Taxonomy" id="47847"/>
    <lineage>
        <taxon>Bacteria</taxon>
        <taxon>Bacillati</taxon>
        <taxon>Actinomycetota</taxon>
        <taxon>Actinomycetes</taxon>
        <taxon>Micrococcales</taxon>
        <taxon>Dermabacteraceae</taxon>
        <taxon>Brachybacterium</taxon>
    </lineage>
</organism>
<sequence>MPIADGPQIIDPPQYSVAWLILAALCALVIAALVLGTLRITRAVVERSAYARRPSDVETLKAEFLRAVNAVGDRVDEGEVDSREAHRELTAVMRAFVRRTTGLDVTSQDVAALRADARTREVGELVADLQEPEFALASSRDIEESLRRARGVIRAWS</sequence>
<name>A0A1X6X4Q3_9MICO</name>
<dbReference type="EMBL" id="FWFG01000093">
    <property type="protein sequence ID" value="SLM93944.1"/>
    <property type="molecule type" value="Genomic_DNA"/>
</dbReference>
<reference evidence="2 3" key="1">
    <citation type="submission" date="2017-02" db="EMBL/GenBank/DDBJ databases">
        <authorList>
            <person name="Peterson S.W."/>
        </authorList>
    </citation>
    <scope>NUCLEOTIDE SEQUENCE [LARGE SCALE GENOMIC DNA]</scope>
    <source>
        <strain evidence="2 3">CIP104813</strain>
    </source>
</reference>
<evidence type="ECO:0000313" key="2">
    <source>
        <dbReference type="EMBL" id="SLM93944.1"/>
    </source>
</evidence>